<keyword evidence="4 9" id="KW-0812">Transmembrane</keyword>
<protein>
    <recommendedName>
        <fullName evidence="9">Innexin</fullName>
    </recommendedName>
</protein>
<keyword evidence="11" id="KW-1185">Reference proteome</keyword>
<comment type="similarity">
    <text evidence="9">Belongs to the pannexin family.</text>
</comment>
<dbReference type="EnsemblMetazoa" id="CLYHEMT011786.1">
    <property type="protein sequence ID" value="CLYHEMP011786.1"/>
    <property type="gene ID" value="CLYHEMG011786"/>
</dbReference>
<keyword evidence="7 9" id="KW-0472">Membrane</keyword>
<feature type="transmembrane region" description="Helical" evidence="9">
    <location>
        <begin position="194"/>
        <end position="217"/>
    </location>
</feature>
<evidence type="ECO:0000256" key="3">
    <source>
        <dbReference type="ARBA" id="ARBA00022475"/>
    </source>
</evidence>
<evidence type="ECO:0000256" key="9">
    <source>
        <dbReference type="RuleBase" id="RU010713"/>
    </source>
</evidence>
<reference evidence="10" key="1">
    <citation type="submission" date="2021-01" db="UniProtKB">
        <authorList>
            <consortium name="EnsemblMetazoa"/>
        </authorList>
    </citation>
    <scope>IDENTIFICATION</scope>
</reference>
<sequence>MNVLNLKDILSFKIRFRCDSWTDQWNRLIMCKIFLIIALVIGIDYFQDEITCMISENAAIDGAFVQSACWIMGFYVYPDLSNQWKHVGYHGVPKDLSMDGIDKDGSLCPTITKYGTLDPNCRPMRKEFYLQYQWYPFFVGSLALLYYIPYLVYRFANKDIISLREVIEEGKHSKESILSSHFDRHMNSKNEMRVRVAGIFLVKILYLGVNFFAFSFIDSSMNGRFVKYGLSYLRWNSLPNSVAHDLQQRHRSKPSDQLLPPMGICDIDESSRDIRNTLINRHRFICELSQNILYQYCFLIIWFLIVASIVISIYGIAQQVYYCAKGLWVLKMSQTPVYRSRDISLREHQYLEVIRDIDPLLYQDMESDLSNESNLNNGEAFNKALAPQPNGGPEPFTMKLQQLNGEPYHRMQPV</sequence>
<feature type="transmembrane region" description="Helical" evidence="9">
    <location>
        <begin position="25"/>
        <end position="46"/>
    </location>
</feature>
<comment type="function">
    <text evidence="9">Structural component of the gap junctions.</text>
</comment>
<dbReference type="Pfam" id="PF00876">
    <property type="entry name" value="Innexin"/>
    <property type="match status" value="1"/>
</dbReference>
<dbReference type="PANTHER" id="PTHR11893">
    <property type="entry name" value="INNEXIN"/>
    <property type="match status" value="1"/>
</dbReference>
<feature type="transmembrane region" description="Helical" evidence="9">
    <location>
        <begin position="134"/>
        <end position="153"/>
    </location>
</feature>
<keyword evidence="3" id="KW-1003">Cell membrane</keyword>
<comment type="subcellular location">
    <subcellularLocation>
        <location evidence="1 9">Cell membrane</location>
        <topology evidence="1 9">Multi-pass membrane protein</topology>
    </subcellularLocation>
</comment>
<organism evidence="10 11">
    <name type="scientific">Clytia hemisphaerica</name>
    <dbReference type="NCBI Taxonomy" id="252671"/>
    <lineage>
        <taxon>Eukaryota</taxon>
        <taxon>Metazoa</taxon>
        <taxon>Cnidaria</taxon>
        <taxon>Hydrozoa</taxon>
        <taxon>Hydroidolina</taxon>
        <taxon>Leptothecata</taxon>
        <taxon>Obeliida</taxon>
        <taxon>Clytiidae</taxon>
        <taxon>Clytia</taxon>
    </lineage>
</organism>
<evidence type="ECO:0000256" key="6">
    <source>
        <dbReference type="ARBA" id="ARBA00023065"/>
    </source>
</evidence>
<dbReference type="GO" id="GO:0005886">
    <property type="term" value="C:plasma membrane"/>
    <property type="evidence" value="ECO:0007669"/>
    <property type="project" value="UniProtKB-SubCell"/>
</dbReference>
<dbReference type="GO" id="GO:0034220">
    <property type="term" value="P:monoatomic ion transmembrane transport"/>
    <property type="evidence" value="ECO:0007669"/>
    <property type="project" value="UniProtKB-KW"/>
</dbReference>
<proteinExistence type="inferred from homology"/>
<accession>A0A7M5VGB3</accession>
<keyword evidence="8 9" id="KW-0407">Ion channel</keyword>
<dbReference type="GO" id="GO:0005921">
    <property type="term" value="C:gap junction"/>
    <property type="evidence" value="ECO:0007669"/>
    <property type="project" value="UniProtKB-UniRule"/>
</dbReference>
<evidence type="ECO:0000256" key="5">
    <source>
        <dbReference type="ARBA" id="ARBA00022989"/>
    </source>
</evidence>
<dbReference type="OrthoDB" id="5867527at2759"/>
<dbReference type="GO" id="GO:0005243">
    <property type="term" value="F:gap junction channel activity"/>
    <property type="evidence" value="ECO:0007669"/>
    <property type="project" value="TreeGrafter"/>
</dbReference>
<evidence type="ECO:0000256" key="1">
    <source>
        <dbReference type="ARBA" id="ARBA00004651"/>
    </source>
</evidence>
<evidence type="ECO:0000313" key="10">
    <source>
        <dbReference type="EnsemblMetazoa" id="CLYHEMP011786.1"/>
    </source>
</evidence>
<evidence type="ECO:0000313" key="11">
    <source>
        <dbReference type="Proteomes" id="UP000594262"/>
    </source>
</evidence>
<feature type="transmembrane region" description="Helical" evidence="9">
    <location>
        <begin position="293"/>
        <end position="317"/>
    </location>
</feature>
<name>A0A7M5VGB3_9CNID</name>
<dbReference type="PROSITE" id="PS51013">
    <property type="entry name" value="PANNEXIN"/>
    <property type="match status" value="1"/>
</dbReference>
<dbReference type="AlphaFoldDB" id="A0A7M5VGB3"/>
<dbReference type="InterPro" id="IPR000990">
    <property type="entry name" value="Innexin"/>
</dbReference>
<dbReference type="PANTHER" id="PTHR11893:SF36">
    <property type="entry name" value="INNEXIN-5"/>
    <property type="match status" value="1"/>
</dbReference>
<evidence type="ECO:0000256" key="8">
    <source>
        <dbReference type="ARBA" id="ARBA00023303"/>
    </source>
</evidence>
<gene>
    <name evidence="9" type="primary">inx</name>
</gene>
<evidence type="ECO:0000256" key="7">
    <source>
        <dbReference type="ARBA" id="ARBA00023136"/>
    </source>
</evidence>
<evidence type="ECO:0000256" key="2">
    <source>
        <dbReference type="ARBA" id="ARBA00022448"/>
    </source>
</evidence>
<keyword evidence="2 9" id="KW-0813">Transport</keyword>
<keyword evidence="6 9" id="KW-0406">Ion transport</keyword>
<dbReference type="Proteomes" id="UP000594262">
    <property type="component" value="Unplaced"/>
</dbReference>
<evidence type="ECO:0000256" key="4">
    <source>
        <dbReference type="ARBA" id="ARBA00022692"/>
    </source>
</evidence>
<keyword evidence="5 9" id="KW-1133">Transmembrane helix</keyword>